<reference evidence="1" key="1">
    <citation type="submission" date="2017-10" db="EMBL/GenBank/DDBJ databases">
        <title>Massilia psychrophilum sp. nov., a novel purple-pigmented bacterium isolated from Tianshan glacier, Xinjiang Municipality, China.</title>
        <authorList>
            <person name="Wang H."/>
        </authorList>
    </citation>
    <scope>NUCLEOTIDE SEQUENCE [LARGE SCALE GENOMIC DNA]</scope>
    <source>
        <strain evidence="1">B2</strain>
    </source>
</reference>
<sequence length="139" mass="15821">MDCTITGDCDHDSGLPDVLLWLNQPEQEEAFAKDYGEGLASLAVILVCSKHIVDVKPRIRHSKKEKRLYMDIMLVYTEFVLLTAENKKARVLEALLEDVPRIVRKYKFADFDTELFISDFNRYFSGLLAALPRTPALAA</sequence>
<proteinExistence type="predicted"/>
<organism evidence="1 2">
    <name type="scientific">Massilia violaceinigra</name>
    <dbReference type="NCBI Taxonomy" id="2045208"/>
    <lineage>
        <taxon>Bacteria</taxon>
        <taxon>Pseudomonadati</taxon>
        <taxon>Pseudomonadota</taxon>
        <taxon>Betaproteobacteria</taxon>
        <taxon>Burkholderiales</taxon>
        <taxon>Oxalobacteraceae</taxon>
        <taxon>Telluria group</taxon>
        <taxon>Massilia</taxon>
    </lineage>
</organism>
<dbReference type="EMBL" id="CP024608">
    <property type="protein sequence ID" value="ATQ78418.1"/>
    <property type="molecule type" value="Genomic_DNA"/>
</dbReference>
<dbReference type="Proteomes" id="UP000229897">
    <property type="component" value="Chromosome"/>
</dbReference>
<name>A0A2D2DTW1_9BURK</name>
<protein>
    <submittedName>
        <fullName evidence="1">Uncharacterized protein</fullName>
    </submittedName>
</protein>
<dbReference type="OrthoDB" id="1359970at2"/>
<dbReference type="RefSeq" id="WP_099881433.1">
    <property type="nucleotide sequence ID" value="NZ_CP024608.1"/>
</dbReference>
<accession>A0A2D2DTW1</accession>
<dbReference type="AlphaFoldDB" id="A0A2D2DTW1"/>
<evidence type="ECO:0000313" key="1">
    <source>
        <dbReference type="EMBL" id="ATQ78418.1"/>
    </source>
</evidence>
<dbReference type="KEGG" id="mass:CR152_30825"/>
<gene>
    <name evidence="1" type="ORF">CR152_30825</name>
</gene>
<keyword evidence="2" id="KW-1185">Reference proteome</keyword>
<evidence type="ECO:0000313" key="2">
    <source>
        <dbReference type="Proteomes" id="UP000229897"/>
    </source>
</evidence>